<dbReference type="Proteomes" id="UP000051686">
    <property type="component" value="Unassembled WGS sequence"/>
</dbReference>
<evidence type="ECO:0000313" key="6">
    <source>
        <dbReference type="EMBL" id="KRL04526.1"/>
    </source>
</evidence>
<name>A0A0R1M8R2_9LACO</name>
<dbReference type="Pfam" id="PF19567">
    <property type="entry name" value="CpsB_CapC"/>
    <property type="match status" value="1"/>
</dbReference>
<dbReference type="InterPro" id="IPR016195">
    <property type="entry name" value="Pol/histidinol_Pase-like"/>
</dbReference>
<dbReference type="PANTHER" id="PTHR39181:SF1">
    <property type="entry name" value="TYROSINE-PROTEIN PHOSPHATASE YWQE"/>
    <property type="match status" value="1"/>
</dbReference>
<dbReference type="STRING" id="1423777.FD46_GL001657"/>
<dbReference type="OrthoDB" id="9788539at2"/>
<evidence type="ECO:0000256" key="4">
    <source>
        <dbReference type="ARBA" id="ARBA00051722"/>
    </source>
</evidence>
<keyword evidence="2 5" id="KW-0378">Hydrolase</keyword>
<dbReference type="EMBL" id="AZEH01000039">
    <property type="protein sequence ID" value="KRL04526.1"/>
    <property type="molecule type" value="Genomic_DNA"/>
</dbReference>
<evidence type="ECO:0000313" key="7">
    <source>
        <dbReference type="Proteomes" id="UP000051686"/>
    </source>
</evidence>
<protein>
    <recommendedName>
        <fullName evidence="5">Tyrosine-protein phosphatase</fullName>
        <ecNumber evidence="5">3.1.3.48</ecNumber>
    </recommendedName>
</protein>
<accession>A0A0R1M8R2</accession>
<keyword evidence="3 5" id="KW-0904">Protein phosphatase</keyword>
<evidence type="ECO:0000256" key="2">
    <source>
        <dbReference type="ARBA" id="ARBA00022801"/>
    </source>
</evidence>
<dbReference type="PIRSF" id="PIRSF016557">
    <property type="entry name" value="Caps_synth_CpsB"/>
    <property type="match status" value="1"/>
</dbReference>
<dbReference type="InterPro" id="IPR016667">
    <property type="entry name" value="Caps_polysacc_synth_CpsB/CapC"/>
</dbReference>
<evidence type="ECO:0000256" key="1">
    <source>
        <dbReference type="ARBA" id="ARBA00005750"/>
    </source>
</evidence>
<dbReference type="GO" id="GO:0030145">
    <property type="term" value="F:manganese ion binding"/>
    <property type="evidence" value="ECO:0007669"/>
    <property type="project" value="UniProtKB-UniRule"/>
</dbReference>
<reference evidence="6 7" key="1">
    <citation type="journal article" date="2015" name="Genome Announc.">
        <title>Expanding the biotechnology potential of lactobacilli through comparative genomics of 213 strains and associated genera.</title>
        <authorList>
            <person name="Sun Z."/>
            <person name="Harris H.M."/>
            <person name="McCann A."/>
            <person name="Guo C."/>
            <person name="Argimon S."/>
            <person name="Zhang W."/>
            <person name="Yang X."/>
            <person name="Jeffery I.B."/>
            <person name="Cooney J.C."/>
            <person name="Kagawa T.F."/>
            <person name="Liu W."/>
            <person name="Song Y."/>
            <person name="Salvetti E."/>
            <person name="Wrobel A."/>
            <person name="Rasinkangas P."/>
            <person name="Parkhill J."/>
            <person name="Rea M.C."/>
            <person name="O'Sullivan O."/>
            <person name="Ritari J."/>
            <person name="Douillard F.P."/>
            <person name="Paul Ross R."/>
            <person name="Yang R."/>
            <person name="Briner A.E."/>
            <person name="Felis G.E."/>
            <person name="de Vos W.M."/>
            <person name="Barrangou R."/>
            <person name="Klaenhammer T.R."/>
            <person name="Caufield P.W."/>
            <person name="Cui Y."/>
            <person name="Zhang H."/>
            <person name="O'Toole P.W."/>
        </authorList>
    </citation>
    <scope>NUCLEOTIDE SEQUENCE [LARGE SCALE GENOMIC DNA]</scope>
    <source>
        <strain evidence="6 7">DSM 19972</strain>
    </source>
</reference>
<comment type="caution">
    <text evidence="6">The sequence shown here is derived from an EMBL/GenBank/DDBJ whole genome shotgun (WGS) entry which is preliminary data.</text>
</comment>
<dbReference type="GO" id="GO:0004725">
    <property type="term" value="F:protein tyrosine phosphatase activity"/>
    <property type="evidence" value="ECO:0007669"/>
    <property type="project" value="UniProtKB-UniRule"/>
</dbReference>
<keyword evidence="7" id="KW-1185">Reference proteome</keyword>
<evidence type="ECO:0000256" key="5">
    <source>
        <dbReference type="PIRNR" id="PIRNR016557"/>
    </source>
</evidence>
<organism evidence="6 7">
    <name type="scientific">Liquorilactobacillus oeni DSM 19972</name>
    <dbReference type="NCBI Taxonomy" id="1423777"/>
    <lineage>
        <taxon>Bacteria</taxon>
        <taxon>Bacillati</taxon>
        <taxon>Bacillota</taxon>
        <taxon>Bacilli</taxon>
        <taxon>Lactobacillales</taxon>
        <taxon>Lactobacillaceae</taxon>
        <taxon>Liquorilactobacillus</taxon>
    </lineage>
</organism>
<evidence type="ECO:0000256" key="3">
    <source>
        <dbReference type="ARBA" id="ARBA00022912"/>
    </source>
</evidence>
<comment type="similarity">
    <text evidence="1 5">Belongs to the metallo-dependent hydrolases superfamily. CpsB/CapC family.</text>
</comment>
<sequence>MNIMSTEVLTKSQKIVDLHCHLLPGIDDGSPDLEHSLELAHAAVAEGITHILATPHHLDGDYVNHRPDVLHHVADFQRELDTRQIPLIIFPGQEVHINGDLIERYDDLLGIDEGKNYMLIEFPHGSVPAYAKRLFFELRKKGTTPVIVHPERNHEIQGNLNLLYDFIADGALAQLTATSYIGGFGPKVQEISEKLVEHGLVQLFASDAHALKGRKFALREAFLALREKMGQEKVDQFEKTAEDLLNGLPVMAKDYSRIDEKKKKRFFFF</sequence>
<dbReference type="AlphaFoldDB" id="A0A0R1M8R2"/>
<dbReference type="PATRIC" id="fig|1423777.3.peg.1708"/>
<dbReference type="Gene3D" id="3.20.20.140">
    <property type="entry name" value="Metal-dependent hydrolases"/>
    <property type="match status" value="1"/>
</dbReference>
<dbReference type="EC" id="3.1.3.48" evidence="5"/>
<proteinExistence type="inferred from homology"/>
<dbReference type="SUPFAM" id="SSF89550">
    <property type="entry name" value="PHP domain-like"/>
    <property type="match status" value="1"/>
</dbReference>
<dbReference type="PANTHER" id="PTHR39181">
    <property type="entry name" value="TYROSINE-PROTEIN PHOSPHATASE YWQE"/>
    <property type="match status" value="1"/>
</dbReference>
<comment type="catalytic activity">
    <reaction evidence="4 5">
        <text>O-phospho-L-tyrosyl-[protein] + H2O = L-tyrosyl-[protein] + phosphate</text>
        <dbReference type="Rhea" id="RHEA:10684"/>
        <dbReference type="Rhea" id="RHEA-COMP:10136"/>
        <dbReference type="Rhea" id="RHEA-COMP:20101"/>
        <dbReference type="ChEBI" id="CHEBI:15377"/>
        <dbReference type="ChEBI" id="CHEBI:43474"/>
        <dbReference type="ChEBI" id="CHEBI:46858"/>
        <dbReference type="ChEBI" id="CHEBI:61978"/>
        <dbReference type="EC" id="3.1.3.48"/>
    </reaction>
</comment>
<gene>
    <name evidence="6" type="ORF">FD46_GL001657</name>
</gene>